<dbReference type="SUPFAM" id="SSF102114">
    <property type="entry name" value="Radical SAM enzymes"/>
    <property type="match status" value="1"/>
</dbReference>
<dbReference type="InParanoid" id="H1Z054"/>
<reference evidence="8 9" key="1">
    <citation type="submission" date="2011-10" db="EMBL/GenBank/DDBJ databases">
        <title>The Improved High-Quality Draft genome of Methanoplanus limicola DSM 2279.</title>
        <authorList>
            <consortium name="US DOE Joint Genome Institute (JGI-PGF)"/>
            <person name="Lucas S."/>
            <person name="Copeland A."/>
            <person name="Lapidus A."/>
            <person name="Glavina del Rio T."/>
            <person name="Dalin E."/>
            <person name="Tice H."/>
            <person name="Bruce D."/>
            <person name="Goodwin L."/>
            <person name="Pitluck S."/>
            <person name="Peters L."/>
            <person name="Mikhailova N."/>
            <person name="Lu M."/>
            <person name="Kyrpides N."/>
            <person name="Mavromatis K."/>
            <person name="Ivanova N."/>
            <person name="Markowitz V."/>
            <person name="Cheng J.-F."/>
            <person name="Hugenholtz P."/>
            <person name="Woyke T."/>
            <person name="Wu D."/>
            <person name="Wirth R."/>
            <person name="Brambilla E.-M."/>
            <person name="Klenk H.-P."/>
            <person name="Eisen J.A."/>
        </authorList>
    </citation>
    <scope>NUCLEOTIDE SEQUENCE [LARGE SCALE GENOMIC DNA]</scope>
    <source>
        <strain evidence="8 9">DSM 2279</strain>
    </source>
</reference>
<dbReference type="InterPro" id="IPR013785">
    <property type="entry name" value="Aldolase_TIM"/>
</dbReference>
<keyword evidence="5" id="KW-0408">Iron</keyword>
<protein>
    <submittedName>
        <fullName evidence="8">Radical SAM domain protein</fullName>
    </submittedName>
</protein>
<sequence>MQTNNKCSPWRITFETNPGICNLNCIMCEQHSPYNKIKEKKGTLPIECITDIIRKASKHGLKEIIPSTMGEPLLYSDFLKIIECIKGLPVKINLTTNGTFPVYGADRWGELILPYSTDTKISVNGASAKTAESIMKGLNFRQQQKNISQYIHQRDIVRNSGINAPSVTIQTTYMAANLTEIPDILKSAIEMDADRFKGHHMWITHENLKDQSLRNDPKLISRWNETVDLLHNIAENLPRPSGDRIRLENVFRLNDEGKPLQDENNGFMCPFVGNEAWIQSDGSFSPCCAPKSIRDNFGHFGNVFESDFIEIWNSKKYQEFRNYAGNSGYCNDCNMKIPLISGEKQK</sequence>
<accession>H1Z054</accession>
<proteinExistence type="predicted"/>
<dbReference type="Proteomes" id="UP000005741">
    <property type="component" value="Chromosome"/>
</dbReference>
<evidence type="ECO:0000256" key="4">
    <source>
        <dbReference type="ARBA" id="ARBA00022723"/>
    </source>
</evidence>
<dbReference type="SFLD" id="SFLDG01067">
    <property type="entry name" value="SPASM/twitch_domain_containing"/>
    <property type="match status" value="1"/>
</dbReference>
<dbReference type="Pfam" id="PF13186">
    <property type="entry name" value="SPASM"/>
    <property type="match status" value="1"/>
</dbReference>
<dbReference type="HOGENOM" id="CLU_779974_0_0_2"/>
<dbReference type="InterPro" id="IPR023885">
    <property type="entry name" value="4Fe4S-binding_SPASM_dom"/>
</dbReference>
<dbReference type="EMBL" id="CM001436">
    <property type="protein sequence ID" value="EHQ36146.1"/>
    <property type="molecule type" value="Genomic_DNA"/>
</dbReference>
<dbReference type="InterPro" id="IPR034391">
    <property type="entry name" value="AdoMet-like_SPASM_containing"/>
</dbReference>
<dbReference type="InterPro" id="IPR058240">
    <property type="entry name" value="rSAM_sf"/>
</dbReference>
<keyword evidence="6" id="KW-0411">Iron-sulfur</keyword>
<dbReference type="Pfam" id="PF04055">
    <property type="entry name" value="Radical_SAM"/>
    <property type="match status" value="1"/>
</dbReference>
<evidence type="ECO:0000256" key="5">
    <source>
        <dbReference type="ARBA" id="ARBA00023004"/>
    </source>
</evidence>
<dbReference type="CDD" id="cd21109">
    <property type="entry name" value="SPASM"/>
    <property type="match status" value="1"/>
</dbReference>
<evidence type="ECO:0000313" key="8">
    <source>
        <dbReference type="EMBL" id="EHQ36146.1"/>
    </source>
</evidence>
<dbReference type="CDD" id="cd01335">
    <property type="entry name" value="Radical_SAM"/>
    <property type="match status" value="1"/>
</dbReference>
<dbReference type="PANTHER" id="PTHR11228">
    <property type="entry name" value="RADICAL SAM DOMAIN PROTEIN"/>
    <property type="match status" value="1"/>
</dbReference>
<dbReference type="InterPro" id="IPR007197">
    <property type="entry name" value="rSAM"/>
</dbReference>
<dbReference type="RefSeq" id="WP_004078399.1">
    <property type="nucleotide sequence ID" value="NZ_CM001436.1"/>
</dbReference>
<dbReference type="STRING" id="937775.Metlim_2061"/>
<dbReference type="GO" id="GO:0051536">
    <property type="term" value="F:iron-sulfur cluster binding"/>
    <property type="evidence" value="ECO:0007669"/>
    <property type="project" value="UniProtKB-KW"/>
</dbReference>
<dbReference type="AlphaFoldDB" id="H1Z054"/>
<feature type="domain" description="Radical SAM core" evidence="7">
    <location>
        <begin position="6"/>
        <end position="236"/>
    </location>
</feature>
<name>H1Z054_9EURY</name>
<evidence type="ECO:0000256" key="1">
    <source>
        <dbReference type="ARBA" id="ARBA00001966"/>
    </source>
</evidence>
<keyword evidence="3" id="KW-0949">S-adenosyl-L-methionine</keyword>
<evidence type="ECO:0000256" key="3">
    <source>
        <dbReference type="ARBA" id="ARBA00022691"/>
    </source>
</evidence>
<organism evidence="8 9">
    <name type="scientific">Methanoplanus limicola DSM 2279</name>
    <dbReference type="NCBI Taxonomy" id="937775"/>
    <lineage>
        <taxon>Archaea</taxon>
        <taxon>Methanobacteriati</taxon>
        <taxon>Methanobacteriota</taxon>
        <taxon>Stenosarchaea group</taxon>
        <taxon>Methanomicrobia</taxon>
        <taxon>Methanomicrobiales</taxon>
        <taxon>Methanomicrobiaceae</taxon>
        <taxon>Methanoplanus</taxon>
    </lineage>
</organism>
<dbReference type="SFLD" id="SFLDG01387">
    <property type="entry name" value="BtrN-like_SPASM_domain_contain"/>
    <property type="match status" value="1"/>
</dbReference>
<dbReference type="GO" id="GO:0003824">
    <property type="term" value="F:catalytic activity"/>
    <property type="evidence" value="ECO:0007669"/>
    <property type="project" value="InterPro"/>
</dbReference>
<keyword evidence="9" id="KW-1185">Reference proteome</keyword>
<evidence type="ECO:0000313" key="9">
    <source>
        <dbReference type="Proteomes" id="UP000005741"/>
    </source>
</evidence>
<dbReference type="OrthoDB" id="5620at2157"/>
<keyword evidence="2" id="KW-0004">4Fe-4S</keyword>
<dbReference type="SFLD" id="SFLDS00029">
    <property type="entry name" value="Radical_SAM"/>
    <property type="match status" value="1"/>
</dbReference>
<evidence type="ECO:0000256" key="2">
    <source>
        <dbReference type="ARBA" id="ARBA00022485"/>
    </source>
</evidence>
<dbReference type="GO" id="GO:0046872">
    <property type="term" value="F:metal ion binding"/>
    <property type="evidence" value="ECO:0007669"/>
    <property type="project" value="UniProtKB-KW"/>
</dbReference>
<dbReference type="Gene3D" id="3.20.20.70">
    <property type="entry name" value="Aldolase class I"/>
    <property type="match status" value="1"/>
</dbReference>
<dbReference type="PANTHER" id="PTHR11228:SF7">
    <property type="entry name" value="PQQA PEPTIDE CYCLASE"/>
    <property type="match status" value="1"/>
</dbReference>
<keyword evidence="4" id="KW-0479">Metal-binding</keyword>
<evidence type="ECO:0000259" key="7">
    <source>
        <dbReference type="PROSITE" id="PS51918"/>
    </source>
</evidence>
<comment type="cofactor">
    <cofactor evidence="1">
        <name>[4Fe-4S] cluster</name>
        <dbReference type="ChEBI" id="CHEBI:49883"/>
    </cofactor>
</comment>
<gene>
    <name evidence="8" type="ORF">Metlim_2061</name>
</gene>
<evidence type="ECO:0000256" key="6">
    <source>
        <dbReference type="ARBA" id="ARBA00023014"/>
    </source>
</evidence>
<dbReference type="InterPro" id="IPR050377">
    <property type="entry name" value="Radical_SAM_PqqE_MftC-like"/>
</dbReference>
<dbReference type="PROSITE" id="PS51918">
    <property type="entry name" value="RADICAL_SAM"/>
    <property type="match status" value="1"/>
</dbReference>